<accession>A0A4Y2GBW5</accession>
<comment type="caution">
    <text evidence="1">The sequence shown here is derived from an EMBL/GenBank/DDBJ whole genome shotgun (WGS) entry which is preliminary data.</text>
</comment>
<organism evidence="1 2">
    <name type="scientific">Araneus ventricosus</name>
    <name type="common">Orbweaver spider</name>
    <name type="synonym">Epeira ventricosa</name>
    <dbReference type="NCBI Taxonomy" id="182803"/>
    <lineage>
        <taxon>Eukaryota</taxon>
        <taxon>Metazoa</taxon>
        <taxon>Ecdysozoa</taxon>
        <taxon>Arthropoda</taxon>
        <taxon>Chelicerata</taxon>
        <taxon>Arachnida</taxon>
        <taxon>Araneae</taxon>
        <taxon>Araneomorphae</taxon>
        <taxon>Entelegynae</taxon>
        <taxon>Araneoidea</taxon>
        <taxon>Araneidae</taxon>
        <taxon>Araneus</taxon>
    </lineage>
</organism>
<proteinExistence type="predicted"/>
<evidence type="ECO:0000313" key="1">
    <source>
        <dbReference type="EMBL" id="GBM49474.1"/>
    </source>
</evidence>
<keyword evidence="2" id="KW-1185">Reference proteome</keyword>
<sequence>MTRTTTELASSSLSFRTMCDLTCNRPTYKENLQWNRVLNLKPTGREAETLPLGHRGPKCVNEIVQNSNIQSFITLSDLVTEKKKNNH</sequence>
<reference evidence="1 2" key="1">
    <citation type="journal article" date="2019" name="Sci. Rep.">
        <title>Orb-weaving spider Araneus ventricosus genome elucidates the spidroin gene catalogue.</title>
        <authorList>
            <person name="Kono N."/>
            <person name="Nakamura H."/>
            <person name="Ohtoshi R."/>
            <person name="Moran D.A.P."/>
            <person name="Shinohara A."/>
            <person name="Yoshida Y."/>
            <person name="Fujiwara M."/>
            <person name="Mori M."/>
            <person name="Tomita M."/>
            <person name="Arakawa K."/>
        </authorList>
    </citation>
    <scope>NUCLEOTIDE SEQUENCE [LARGE SCALE GENOMIC DNA]</scope>
</reference>
<dbReference type="AlphaFoldDB" id="A0A4Y2GBW5"/>
<dbReference type="Proteomes" id="UP000499080">
    <property type="component" value="Unassembled WGS sequence"/>
</dbReference>
<name>A0A4Y2GBW5_ARAVE</name>
<protein>
    <submittedName>
        <fullName evidence="1">Uncharacterized protein</fullName>
    </submittedName>
</protein>
<dbReference type="EMBL" id="BGPR01001258">
    <property type="protein sequence ID" value="GBM49474.1"/>
    <property type="molecule type" value="Genomic_DNA"/>
</dbReference>
<evidence type="ECO:0000313" key="2">
    <source>
        <dbReference type="Proteomes" id="UP000499080"/>
    </source>
</evidence>
<gene>
    <name evidence="1" type="ORF">AVEN_142612_1</name>
</gene>